<dbReference type="Gene3D" id="3.40.980.10">
    <property type="entry name" value="MoaB/Mog-like domain"/>
    <property type="match status" value="1"/>
</dbReference>
<dbReference type="EMBL" id="JNSK01000034">
    <property type="protein sequence ID" value="KGA17876.1"/>
    <property type="molecule type" value="Genomic_DNA"/>
</dbReference>
<dbReference type="NCBIfam" id="TIGR00177">
    <property type="entry name" value="molyb_syn"/>
    <property type="match status" value="1"/>
</dbReference>
<evidence type="ECO:0000313" key="4">
    <source>
        <dbReference type="EMBL" id="KGA17876.1"/>
    </source>
</evidence>
<dbReference type="InterPro" id="IPR036425">
    <property type="entry name" value="MoaB/Mog-like_dom_sf"/>
</dbReference>
<feature type="domain" description="MoaB/Mog" evidence="3">
    <location>
        <begin position="5"/>
        <end position="148"/>
    </location>
</feature>
<sequence length="161" mass="16962">MKRAAVITASNRAFNGVYEDTSGQVLLNGLKSLGYDIESVLVVPDELEEISTAIQAEIKDGVDLVVTTGGTGISPFDITPEATAPLIQKQMPGILEALRAYSREKVPTTDLSRGVAGVTNKTLIINLPGSPGAAKDGLVIIERLAPHIHDQLAGHDHSPSN</sequence>
<dbReference type="PANTHER" id="PTHR43764">
    <property type="entry name" value="MOLYBDENUM COFACTOR BIOSYNTHESIS"/>
    <property type="match status" value="1"/>
</dbReference>
<evidence type="ECO:0000256" key="2">
    <source>
        <dbReference type="ARBA" id="ARBA00023150"/>
    </source>
</evidence>
<dbReference type="InterPro" id="IPR001453">
    <property type="entry name" value="MoaB/Mog_dom"/>
</dbReference>
<comment type="pathway">
    <text evidence="1">Cofactor biosynthesis; molybdopterin biosynthesis.</text>
</comment>
<accession>A0A094QSV8</accession>
<dbReference type="AlphaFoldDB" id="A0A094QSV8"/>
<dbReference type="InterPro" id="IPR008284">
    <property type="entry name" value="MoCF_biosynth_CS"/>
</dbReference>
<dbReference type="GO" id="GO:0006777">
    <property type="term" value="P:Mo-molybdopterin cofactor biosynthetic process"/>
    <property type="evidence" value="ECO:0007669"/>
    <property type="project" value="UniProtKB-KW"/>
</dbReference>
<name>A0A094QSV8_9ZZZZ</name>
<dbReference type="PANTHER" id="PTHR43764:SF1">
    <property type="entry name" value="MOLYBDOPTERIN MOLYBDOTRANSFERASE"/>
    <property type="match status" value="1"/>
</dbReference>
<dbReference type="SMART" id="SM00852">
    <property type="entry name" value="MoCF_biosynth"/>
    <property type="match status" value="1"/>
</dbReference>
<evidence type="ECO:0000259" key="3">
    <source>
        <dbReference type="SMART" id="SM00852"/>
    </source>
</evidence>
<dbReference type="CDD" id="cd00886">
    <property type="entry name" value="MogA_MoaB"/>
    <property type="match status" value="1"/>
</dbReference>
<dbReference type="SUPFAM" id="SSF53218">
    <property type="entry name" value="Molybdenum cofactor biosynthesis proteins"/>
    <property type="match status" value="1"/>
</dbReference>
<dbReference type="InterPro" id="IPR051920">
    <property type="entry name" value="MPT_Adenylyltrnsfr/MoaC-Rel"/>
</dbReference>
<proteinExistence type="predicted"/>
<evidence type="ECO:0000256" key="1">
    <source>
        <dbReference type="ARBA" id="ARBA00005046"/>
    </source>
</evidence>
<gene>
    <name evidence="4" type="ORF">GM50_10310</name>
</gene>
<dbReference type="PROSITE" id="PS01078">
    <property type="entry name" value="MOCF_BIOSYNTHESIS_1"/>
    <property type="match status" value="1"/>
</dbReference>
<reference evidence="4" key="1">
    <citation type="submission" date="2014-05" db="EMBL/GenBank/DDBJ databases">
        <title>Key roles for freshwater Actinobacteria revealed by deep metagenomic sequencing.</title>
        <authorList>
            <person name="Ghai R."/>
            <person name="Mizuno C.M."/>
            <person name="Picazo A."/>
            <person name="Camacho A."/>
            <person name="Rodriguez-Valera F."/>
        </authorList>
    </citation>
    <scope>NUCLEOTIDE SEQUENCE</scope>
</reference>
<organism evidence="4">
    <name type="scientific">freshwater metagenome</name>
    <dbReference type="NCBI Taxonomy" id="449393"/>
    <lineage>
        <taxon>unclassified sequences</taxon>
        <taxon>metagenomes</taxon>
        <taxon>ecological metagenomes</taxon>
    </lineage>
</organism>
<dbReference type="Pfam" id="PF00994">
    <property type="entry name" value="MoCF_biosynth"/>
    <property type="match status" value="1"/>
</dbReference>
<protein>
    <recommendedName>
        <fullName evidence="3">MoaB/Mog domain-containing protein</fullName>
    </recommendedName>
</protein>
<comment type="caution">
    <text evidence="4">The sequence shown here is derived from an EMBL/GenBank/DDBJ whole genome shotgun (WGS) entry which is preliminary data.</text>
</comment>
<keyword evidence="2" id="KW-0501">Molybdenum cofactor biosynthesis</keyword>